<sequence length="325" mass="34432">MPKLTRLAILDDYQGVALTRGPWDRLPREITLEVFRDTLTDVDALATRLAPFDAILMMRERTAFLQPLLSRLPNLRLLITTGARNRSIDLAAAAAQGITVCGTPGFGNPTVDLTWGLILSLMRRIPEQQASLRAGGWQLAPGGSVGDTLEGKTLGMVGLGNLGTRVAKVGAAFGMKVIGWSQNLTAEKAAAAGATAVDKATLMAEADVVSMHLVLSDRSRGIIGAADLARMKKTAVIVNTSRGPLIDQPSLIAALQEGRIAGAGLDVFDAEPLPPGHPILAAPNTVLTPHLGYVTEENYRQYFLGAVEAVEGYLAGAPVRQLRAD</sequence>
<evidence type="ECO:0000256" key="3">
    <source>
        <dbReference type="ARBA" id="ARBA00023027"/>
    </source>
</evidence>
<keyword evidence="8" id="KW-1185">Reference proteome</keyword>
<evidence type="ECO:0000313" key="7">
    <source>
        <dbReference type="EMBL" id="MDN3563265.1"/>
    </source>
</evidence>
<dbReference type="Pfam" id="PF00389">
    <property type="entry name" value="2-Hacid_dh"/>
    <property type="match status" value="1"/>
</dbReference>
<keyword evidence="3" id="KW-0520">NAD</keyword>
<dbReference type="SUPFAM" id="SSF51735">
    <property type="entry name" value="NAD(P)-binding Rossmann-fold domains"/>
    <property type="match status" value="1"/>
</dbReference>
<evidence type="ECO:0000256" key="2">
    <source>
        <dbReference type="ARBA" id="ARBA00023002"/>
    </source>
</evidence>
<evidence type="ECO:0000256" key="1">
    <source>
        <dbReference type="ARBA" id="ARBA00005854"/>
    </source>
</evidence>
<dbReference type="Gene3D" id="3.40.50.720">
    <property type="entry name" value="NAD(P)-binding Rossmann-like Domain"/>
    <property type="match status" value="2"/>
</dbReference>
<proteinExistence type="inferred from homology"/>
<dbReference type="InterPro" id="IPR006139">
    <property type="entry name" value="D-isomer_2_OHA_DH_cat_dom"/>
</dbReference>
<dbReference type="RefSeq" id="WP_290315003.1">
    <property type="nucleotide sequence ID" value="NZ_JAUFPN010000020.1"/>
</dbReference>
<evidence type="ECO:0000259" key="5">
    <source>
        <dbReference type="Pfam" id="PF00389"/>
    </source>
</evidence>
<evidence type="ECO:0000256" key="4">
    <source>
        <dbReference type="RuleBase" id="RU003719"/>
    </source>
</evidence>
<dbReference type="PANTHER" id="PTHR42789:SF1">
    <property type="entry name" value="D-ISOMER SPECIFIC 2-HYDROXYACID DEHYDROGENASE FAMILY PROTEIN (AFU_ORTHOLOGUE AFUA_6G10090)"/>
    <property type="match status" value="1"/>
</dbReference>
<organism evidence="7 8">
    <name type="scientific">Paeniroseomonas aquatica</name>
    <dbReference type="NCBI Taxonomy" id="373043"/>
    <lineage>
        <taxon>Bacteria</taxon>
        <taxon>Pseudomonadati</taxon>
        <taxon>Pseudomonadota</taxon>
        <taxon>Alphaproteobacteria</taxon>
        <taxon>Acetobacterales</taxon>
        <taxon>Acetobacteraceae</taxon>
        <taxon>Paeniroseomonas</taxon>
    </lineage>
</organism>
<name>A0ABT8A0L5_9PROT</name>
<protein>
    <submittedName>
        <fullName evidence="7">D-2-hydroxyacid dehydrogenase family protein</fullName>
    </submittedName>
</protein>
<evidence type="ECO:0000259" key="6">
    <source>
        <dbReference type="Pfam" id="PF02826"/>
    </source>
</evidence>
<dbReference type="EMBL" id="JAUFPN010000020">
    <property type="protein sequence ID" value="MDN3563265.1"/>
    <property type="molecule type" value="Genomic_DNA"/>
</dbReference>
<dbReference type="CDD" id="cd12169">
    <property type="entry name" value="PGDH_like_1"/>
    <property type="match status" value="1"/>
</dbReference>
<gene>
    <name evidence="7" type="ORF">QWZ14_02585</name>
</gene>
<dbReference type="Proteomes" id="UP001529369">
    <property type="component" value="Unassembled WGS sequence"/>
</dbReference>
<dbReference type="PROSITE" id="PS00671">
    <property type="entry name" value="D_2_HYDROXYACID_DH_3"/>
    <property type="match status" value="1"/>
</dbReference>
<evidence type="ECO:0000313" key="8">
    <source>
        <dbReference type="Proteomes" id="UP001529369"/>
    </source>
</evidence>
<feature type="domain" description="D-isomer specific 2-hydroxyacid dehydrogenase catalytic" evidence="5">
    <location>
        <begin position="31"/>
        <end position="320"/>
    </location>
</feature>
<dbReference type="InterPro" id="IPR029753">
    <property type="entry name" value="D-isomer_DH_CS"/>
</dbReference>
<accession>A0ABT8A0L5</accession>
<reference evidence="8" key="1">
    <citation type="journal article" date="2019" name="Int. J. Syst. Evol. Microbiol.">
        <title>The Global Catalogue of Microorganisms (GCM) 10K type strain sequencing project: providing services to taxonomists for standard genome sequencing and annotation.</title>
        <authorList>
            <consortium name="The Broad Institute Genomics Platform"/>
            <consortium name="The Broad Institute Genome Sequencing Center for Infectious Disease"/>
            <person name="Wu L."/>
            <person name="Ma J."/>
        </authorList>
    </citation>
    <scope>NUCLEOTIDE SEQUENCE [LARGE SCALE GENOMIC DNA]</scope>
    <source>
        <strain evidence="8">CECT 7131</strain>
    </source>
</reference>
<comment type="caution">
    <text evidence="7">The sequence shown here is derived from an EMBL/GenBank/DDBJ whole genome shotgun (WGS) entry which is preliminary data.</text>
</comment>
<dbReference type="PANTHER" id="PTHR42789">
    <property type="entry name" value="D-ISOMER SPECIFIC 2-HYDROXYACID DEHYDROGENASE FAMILY PROTEIN (AFU_ORTHOLOGUE AFUA_6G10090)"/>
    <property type="match status" value="1"/>
</dbReference>
<dbReference type="InterPro" id="IPR036291">
    <property type="entry name" value="NAD(P)-bd_dom_sf"/>
</dbReference>
<keyword evidence="2 4" id="KW-0560">Oxidoreductase</keyword>
<comment type="similarity">
    <text evidence="1 4">Belongs to the D-isomer specific 2-hydroxyacid dehydrogenase family.</text>
</comment>
<dbReference type="InterPro" id="IPR006140">
    <property type="entry name" value="D-isomer_DH_NAD-bd"/>
</dbReference>
<dbReference type="InterPro" id="IPR050857">
    <property type="entry name" value="D-2-hydroxyacid_DH"/>
</dbReference>
<dbReference type="Pfam" id="PF02826">
    <property type="entry name" value="2-Hacid_dh_C"/>
    <property type="match status" value="1"/>
</dbReference>
<feature type="domain" description="D-isomer specific 2-hydroxyacid dehydrogenase NAD-binding" evidence="6">
    <location>
        <begin position="116"/>
        <end position="292"/>
    </location>
</feature>
<dbReference type="SUPFAM" id="SSF52283">
    <property type="entry name" value="Formate/glycerate dehydrogenase catalytic domain-like"/>
    <property type="match status" value="1"/>
</dbReference>